<feature type="region of interest" description="Disordered" evidence="1">
    <location>
        <begin position="1"/>
        <end position="45"/>
    </location>
</feature>
<accession>A0A3S4B5M1</accession>
<evidence type="ECO:0000256" key="1">
    <source>
        <dbReference type="SAM" id="MobiDB-lite"/>
    </source>
</evidence>
<reference evidence="2 3" key="1">
    <citation type="submission" date="2018-04" db="EMBL/GenBank/DDBJ databases">
        <authorList>
            <person name="Huttner S."/>
            <person name="Dainat J."/>
        </authorList>
    </citation>
    <scope>NUCLEOTIDE SEQUENCE [LARGE SCALE GENOMIC DNA]</scope>
</reference>
<name>A0A3S4B5M1_9PEZI</name>
<dbReference type="EMBL" id="OUUZ01000009">
    <property type="protein sequence ID" value="SPQ22393.1"/>
    <property type="molecule type" value="Genomic_DNA"/>
</dbReference>
<sequence length="166" mass="18039">MLSNHNTHNEDQDSQPVPNGRPLPPNHHRPPGQATSARMGNGPPWQQAERVVRRHGAIVAVYNAESGYMDLGLLLGALGVSYEVAQRVLSYIVPMRRVVMRRGPAGRSSIWATVDDALDAIDRYNLYEHPRLPAWARDVVVVARQGVEPLALGGAGGPPVTNGFPT</sequence>
<evidence type="ECO:0000313" key="3">
    <source>
        <dbReference type="Proteomes" id="UP000289323"/>
    </source>
</evidence>
<gene>
    <name evidence="2" type="ORF">TT172_LOCUS4812</name>
</gene>
<dbReference type="Proteomes" id="UP000289323">
    <property type="component" value="Unassembled WGS sequence"/>
</dbReference>
<organism evidence="2 3">
    <name type="scientific">Thermothielavioides terrestris</name>
    <dbReference type="NCBI Taxonomy" id="2587410"/>
    <lineage>
        <taxon>Eukaryota</taxon>
        <taxon>Fungi</taxon>
        <taxon>Dikarya</taxon>
        <taxon>Ascomycota</taxon>
        <taxon>Pezizomycotina</taxon>
        <taxon>Sordariomycetes</taxon>
        <taxon>Sordariomycetidae</taxon>
        <taxon>Sordariales</taxon>
        <taxon>Chaetomiaceae</taxon>
        <taxon>Thermothielavioides</taxon>
    </lineage>
</organism>
<proteinExistence type="predicted"/>
<protein>
    <submittedName>
        <fullName evidence="2">A6290411-c81b-4793-85be-0286dffc5169</fullName>
    </submittedName>
</protein>
<evidence type="ECO:0000313" key="2">
    <source>
        <dbReference type="EMBL" id="SPQ22393.1"/>
    </source>
</evidence>
<dbReference type="AlphaFoldDB" id="A0A3S4B5M1"/>